<reference evidence="5 6" key="1">
    <citation type="submission" date="2024-02" db="EMBL/GenBank/DDBJ databases">
        <title>De novo assembly and annotation of 12 fungi associated with fruit tree decline syndrome in Ontario, Canada.</title>
        <authorList>
            <person name="Sulman M."/>
            <person name="Ellouze W."/>
            <person name="Ilyukhin E."/>
        </authorList>
    </citation>
    <scope>NUCLEOTIDE SEQUENCE [LARGE SCALE GENOMIC DNA]</scope>
    <source>
        <strain evidence="5 6">M11/M66-122</strain>
    </source>
</reference>
<evidence type="ECO:0000256" key="3">
    <source>
        <dbReference type="SAM" id="MobiDB-lite"/>
    </source>
</evidence>
<feature type="region of interest" description="Disordered" evidence="3">
    <location>
        <begin position="525"/>
        <end position="550"/>
    </location>
</feature>
<accession>A0AAN9UKQ2</accession>
<feature type="region of interest" description="Disordered" evidence="3">
    <location>
        <begin position="479"/>
        <end position="510"/>
    </location>
</feature>
<evidence type="ECO:0000313" key="6">
    <source>
        <dbReference type="Proteomes" id="UP001320420"/>
    </source>
</evidence>
<feature type="coiled-coil region" evidence="2">
    <location>
        <begin position="358"/>
        <end position="385"/>
    </location>
</feature>
<feature type="compositionally biased region" description="Pro residues" evidence="3">
    <location>
        <begin position="203"/>
        <end position="217"/>
    </location>
</feature>
<dbReference type="GO" id="GO:0005737">
    <property type="term" value="C:cytoplasm"/>
    <property type="evidence" value="ECO:0007669"/>
    <property type="project" value="TreeGrafter"/>
</dbReference>
<gene>
    <name evidence="5" type="ORF">SLS62_007967</name>
</gene>
<dbReference type="Gene3D" id="1.20.1280.50">
    <property type="match status" value="1"/>
</dbReference>
<dbReference type="InterPro" id="IPR001810">
    <property type="entry name" value="F-box_dom"/>
</dbReference>
<feature type="compositionally biased region" description="Gly residues" evidence="3">
    <location>
        <begin position="531"/>
        <end position="542"/>
    </location>
</feature>
<name>A0AAN9UKQ2_9PEZI</name>
<keyword evidence="6" id="KW-1185">Reference proteome</keyword>
<evidence type="ECO:0000313" key="5">
    <source>
        <dbReference type="EMBL" id="KAK7750099.1"/>
    </source>
</evidence>
<dbReference type="Pfam" id="PF12937">
    <property type="entry name" value="F-box-like"/>
    <property type="match status" value="1"/>
</dbReference>
<dbReference type="SUPFAM" id="SSF81383">
    <property type="entry name" value="F-box domain"/>
    <property type="match status" value="1"/>
</dbReference>
<sequence length="668" mass="70507">MDAPDAPSDQIQSELENFRKEWQAEVSARVKNPHPGNQAGPSSSVPSSSSKPPPRRSESSTHKRSVPSTRARDQVDGENEDEDEDDHYAPPRRSLDGGEPEPTTGHRLGGGGGGGDDESKGKDKDKDKSKPPQTALDFYEAAVEKETTGKLGDSLQLYRRAFRMDSDVDSAYKSKYFPSAWRAKPPPPSSASATTGQTKPAPSAAPAPAPASAPAPVPAEGSAIATATATATATAPAPPAPSLADLIGSFAGTTIQGVPPEVEGMPPPPCPIAALPDEILVHLLRDVAVADVADFVRLARVCRRLAYLVATEDQIWRRVCLGAEFGFGGMHYRFQQGVTWEPLSPLSSGADEAGVVVLGTAVSEEEEQEQQRAAAEAEAAAMAATSVLLLHGVYRSSWCSMFRSRPRVRFNGCYISTVNYIRAGQASGHQITWNSPVHIVTYYRYLRLFRDGAAISLLTTEEPAHVVPHLTREALALHRSQNQHHQHHRGVGGIGAGGGGGGGGGPSHLPSAVIAQALRGRWRLSGASSEGAGGSGSGGIGSDGVDSGHHGDVATAAAAAAAAAAEDGRKKKKNKAAAEEDRANSLASLEGDLFIETEGVGSKYIYRMDLALRNGSSRGGATRSNKLVWKGFWSYNKLTDDWAEFGLTNDKPFFFSRVKSYGHGLGGA</sequence>
<proteinExistence type="predicted"/>
<evidence type="ECO:0000259" key="4">
    <source>
        <dbReference type="PROSITE" id="PS50181"/>
    </source>
</evidence>
<feature type="compositionally biased region" description="Basic and acidic residues" evidence="3">
    <location>
        <begin position="87"/>
        <end position="96"/>
    </location>
</feature>
<feature type="compositionally biased region" description="Acidic residues" evidence="3">
    <location>
        <begin position="76"/>
        <end position="86"/>
    </location>
</feature>
<dbReference type="Proteomes" id="UP001320420">
    <property type="component" value="Unassembled WGS sequence"/>
</dbReference>
<keyword evidence="2" id="KW-0175">Coiled coil</keyword>
<comment type="caution">
    <text evidence="5">The sequence shown here is derived from an EMBL/GenBank/DDBJ whole genome shotgun (WGS) entry which is preliminary data.</text>
</comment>
<dbReference type="GO" id="GO:0019005">
    <property type="term" value="C:SCF ubiquitin ligase complex"/>
    <property type="evidence" value="ECO:0007669"/>
    <property type="project" value="TreeGrafter"/>
</dbReference>
<dbReference type="AlphaFoldDB" id="A0AAN9UKQ2"/>
<feature type="domain" description="F-box" evidence="4">
    <location>
        <begin position="269"/>
        <end position="319"/>
    </location>
</feature>
<feature type="compositionally biased region" description="Basic and acidic residues" evidence="3">
    <location>
        <begin position="117"/>
        <end position="130"/>
    </location>
</feature>
<feature type="compositionally biased region" description="Basic residues" evidence="3">
    <location>
        <begin position="481"/>
        <end position="490"/>
    </location>
</feature>
<dbReference type="Pfam" id="PF19270">
    <property type="entry name" value="FBO_C"/>
    <property type="match status" value="1"/>
</dbReference>
<dbReference type="InterPro" id="IPR045464">
    <property type="entry name" value="Hrt3/FBXO9_C"/>
</dbReference>
<keyword evidence="1" id="KW-0833">Ubl conjugation pathway</keyword>
<dbReference type="PANTHER" id="PTHR12874">
    <property type="entry name" value="F-BOX ONLY PROTEIN 48-RELATED"/>
    <property type="match status" value="1"/>
</dbReference>
<feature type="region of interest" description="Disordered" evidence="3">
    <location>
        <begin position="178"/>
        <end position="220"/>
    </location>
</feature>
<dbReference type="EMBL" id="JAKJXP020000070">
    <property type="protein sequence ID" value="KAK7750099.1"/>
    <property type="molecule type" value="Genomic_DNA"/>
</dbReference>
<feature type="region of interest" description="Disordered" evidence="3">
    <location>
        <begin position="1"/>
        <end position="155"/>
    </location>
</feature>
<dbReference type="PROSITE" id="PS50181">
    <property type="entry name" value="FBOX"/>
    <property type="match status" value="1"/>
</dbReference>
<organism evidence="5 6">
    <name type="scientific">Diatrype stigma</name>
    <dbReference type="NCBI Taxonomy" id="117547"/>
    <lineage>
        <taxon>Eukaryota</taxon>
        <taxon>Fungi</taxon>
        <taxon>Dikarya</taxon>
        <taxon>Ascomycota</taxon>
        <taxon>Pezizomycotina</taxon>
        <taxon>Sordariomycetes</taxon>
        <taxon>Xylariomycetidae</taxon>
        <taxon>Xylariales</taxon>
        <taxon>Diatrypaceae</taxon>
        <taxon>Diatrype</taxon>
    </lineage>
</organism>
<evidence type="ECO:0000256" key="1">
    <source>
        <dbReference type="ARBA" id="ARBA00022786"/>
    </source>
</evidence>
<protein>
    <recommendedName>
        <fullName evidence="4">F-box domain-containing protein</fullName>
    </recommendedName>
</protein>
<dbReference type="PANTHER" id="PTHR12874:SF9">
    <property type="entry name" value="F-BOX ONLY PROTEIN 48"/>
    <property type="match status" value="1"/>
</dbReference>
<dbReference type="InterPro" id="IPR036047">
    <property type="entry name" value="F-box-like_dom_sf"/>
</dbReference>
<feature type="compositionally biased region" description="Gly residues" evidence="3">
    <location>
        <begin position="491"/>
        <end position="506"/>
    </location>
</feature>
<dbReference type="GO" id="GO:0031146">
    <property type="term" value="P:SCF-dependent proteasomal ubiquitin-dependent protein catabolic process"/>
    <property type="evidence" value="ECO:0007669"/>
    <property type="project" value="TreeGrafter"/>
</dbReference>
<feature type="compositionally biased region" description="Low complexity" evidence="3">
    <location>
        <begin position="41"/>
        <end position="50"/>
    </location>
</feature>
<evidence type="ECO:0000256" key="2">
    <source>
        <dbReference type="SAM" id="Coils"/>
    </source>
</evidence>